<comment type="subcellular location">
    <subcellularLocation>
        <location evidence="1">Cell membrane</location>
        <topology evidence="1">Multi-pass membrane protein</topology>
    </subcellularLocation>
</comment>
<dbReference type="PANTHER" id="PTHR30572:SF4">
    <property type="entry name" value="ABC TRANSPORTER PERMEASE YTRF"/>
    <property type="match status" value="1"/>
</dbReference>
<evidence type="ECO:0000313" key="10">
    <source>
        <dbReference type="EMBL" id="MFN2976909.1"/>
    </source>
</evidence>
<accession>A0ABW9KM88</accession>
<feature type="transmembrane region" description="Helical" evidence="7">
    <location>
        <begin position="296"/>
        <end position="323"/>
    </location>
</feature>
<dbReference type="RefSeq" id="WP_263414911.1">
    <property type="nucleotide sequence ID" value="NZ_BAABBH010000001.1"/>
</dbReference>
<feature type="transmembrane region" description="Helical" evidence="7">
    <location>
        <begin position="30"/>
        <end position="52"/>
    </location>
</feature>
<dbReference type="InterPro" id="IPR050250">
    <property type="entry name" value="Macrolide_Exporter_MacB"/>
</dbReference>
<protein>
    <submittedName>
        <fullName evidence="10">ABC transporter permease</fullName>
    </submittedName>
</protein>
<evidence type="ECO:0000256" key="3">
    <source>
        <dbReference type="ARBA" id="ARBA00022692"/>
    </source>
</evidence>
<feature type="domain" description="MacB-like periplasmic core" evidence="9">
    <location>
        <begin position="28"/>
        <end position="261"/>
    </location>
</feature>
<evidence type="ECO:0000256" key="6">
    <source>
        <dbReference type="ARBA" id="ARBA00038076"/>
    </source>
</evidence>
<evidence type="ECO:0000259" key="9">
    <source>
        <dbReference type="Pfam" id="PF12704"/>
    </source>
</evidence>
<keyword evidence="11" id="KW-1185">Reference proteome</keyword>
<dbReference type="InterPro" id="IPR025857">
    <property type="entry name" value="MacB_PCD"/>
</dbReference>
<dbReference type="Proteomes" id="UP001634747">
    <property type="component" value="Unassembled WGS sequence"/>
</dbReference>
<dbReference type="InterPro" id="IPR003838">
    <property type="entry name" value="ABC3_permease_C"/>
</dbReference>
<feature type="transmembrane region" description="Helical" evidence="7">
    <location>
        <begin position="344"/>
        <end position="377"/>
    </location>
</feature>
<dbReference type="Pfam" id="PF12704">
    <property type="entry name" value="MacB_PCD"/>
    <property type="match status" value="1"/>
</dbReference>
<comment type="similarity">
    <text evidence="6">Belongs to the ABC-4 integral membrane protein family.</text>
</comment>
<reference evidence="10 11" key="1">
    <citation type="submission" date="2024-12" db="EMBL/GenBank/DDBJ databases">
        <authorList>
            <person name="Lee Y."/>
        </authorList>
    </citation>
    <scope>NUCLEOTIDE SEQUENCE [LARGE SCALE GENOMIC DNA]</scope>
    <source>
        <strain evidence="10 11">03SUJ4</strain>
    </source>
</reference>
<evidence type="ECO:0000256" key="2">
    <source>
        <dbReference type="ARBA" id="ARBA00022475"/>
    </source>
</evidence>
<dbReference type="EMBL" id="JBJYXY010000001">
    <property type="protein sequence ID" value="MFN2976909.1"/>
    <property type="molecule type" value="Genomic_DNA"/>
</dbReference>
<evidence type="ECO:0000256" key="7">
    <source>
        <dbReference type="SAM" id="Phobius"/>
    </source>
</evidence>
<keyword evidence="3 7" id="KW-0812">Transmembrane</keyword>
<evidence type="ECO:0000313" key="11">
    <source>
        <dbReference type="Proteomes" id="UP001634747"/>
    </source>
</evidence>
<evidence type="ECO:0000256" key="4">
    <source>
        <dbReference type="ARBA" id="ARBA00022989"/>
    </source>
</evidence>
<evidence type="ECO:0000256" key="5">
    <source>
        <dbReference type="ARBA" id="ARBA00023136"/>
    </source>
</evidence>
<name>A0ABW9KM88_9BACT</name>
<proteinExistence type="inferred from homology"/>
<comment type="caution">
    <text evidence="10">The sequence shown here is derived from an EMBL/GenBank/DDBJ whole genome shotgun (WGS) entry which is preliminary data.</text>
</comment>
<feature type="domain" description="ABC3 transporter permease C-terminal" evidence="8">
    <location>
        <begin position="303"/>
        <end position="413"/>
    </location>
</feature>
<sequence>MNLKSTLTQLREPVTMALDQLRSNKLRSGLTILGIVIGVTTVIAISSVINGLNKSVSDMVSSMGTNVIWIFRFPVIGVRPTTEMLTRKQLTYDDAMALKALPHVVGVVPSLRYQNFDWGSGNVVAKYGKNKSENVSLEGTTADNPEVYDLTLTQGRYFSQREEDHADNVVVLGHDTAEDLFGQENAIGKEINANGSFYTVIGVQDKVKSAFGGGGRNAEDNILHMPISTFKKVHPEVLDYWISAKFDDQKNKGIVEDEIREMLRRRRHVKNDADDNFAIFGADSITRLWSQITGSLFLLMFGLSAVGLLVGGVGVMNIMLVSVTERTREIGVRKAIGANRRTILLQFTLEAMTLCALGGLVGVLVGSGIGLLLGLVLSSSVSLMWVVLAFLISCSIGLLFGIYPAFKAASLNPIEALRYE</sequence>
<dbReference type="Pfam" id="PF02687">
    <property type="entry name" value="FtsX"/>
    <property type="match status" value="1"/>
</dbReference>
<dbReference type="PANTHER" id="PTHR30572">
    <property type="entry name" value="MEMBRANE COMPONENT OF TRANSPORTER-RELATED"/>
    <property type="match status" value="1"/>
</dbReference>
<keyword evidence="5 7" id="KW-0472">Membrane</keyword>
<organism evidence="10 11">
    <name type="scientific">Terriglobus aquaticus</name>
    <dbReference type="NCBI Taxonomy" id="940139"/>
    <lineage>
        <taxon>Bacteria</taxon>
        <taxon>Pseudomonadati</taxon>
        <taxon>Acidobacteriota</taxon>
        <taxon>Terriglobia</taxon>
        <taxon>Terriglobales</taxon>
        <taxon>Acidobacteriaceae</taxon>
        <taxon>Terriglobus</taxon>
    </lineage>
</organism>
<evidence type="ECO:0000256" key="1">
    <source>
        <dbReference type="ARBA" id="ARBA00004651"/>
    </source>
</evidence>
<gene>
    <name evidence="10" type="ORF">ACK2TP_14150</name>
</gene>
<keyword evidence="2" id="KW-1003">Cell membrane</keyword>
<evidence type="ECO:0000259" key="8">
    <source>
        <dbReference type="Pfam" id="PF02687"/>
    </source>
</evidence>
<feature type="transmembrane region" description="Helical" evidence="7">
    <location>
        <begin position="383"/>
        <end position="406"/>
    </location>
</feature>
<keyword evidence="4 7" id="KW-1133">Transmembrane helix</keyword>